<accession>A0A0F9PRH3</accession>
<evidence type="ECO:0000313" key="2">
    <source>
        <dbReference type="EMBL" id="KKN03701.1"/>
    </source>
</evidence>
<dbReference type="AlphaFoldDB" id="A0A0F9PRH3"/>
<reference evidence="2" key="1">
    <citation type="journal article" date="2015" name="Nature">
        <title>Complex archaea that bridge the gap between prokaryotes and eukaryotes.</title>
        <authorList>
            <person name="Spang A."/>
            <person name="Saw J.H."/>
            <person name="Jorgensen S.L."/>
            <person name="Zaremba-Niedzwiedzka K."/>
            <person name="Martijn J."/>
            <person name="Lind A.E."/>
            <person name="van Eijk R."/>
            <person name="Schleper C."/>
            <person name="Guy L."/>
            <person name="Ettema T.J."/>
        </authorList>
    </citation>
    <scope>NUCLEOTIDE SEQUENCE</scope>
</reference>
<comment type="caution">
    <text evidence="2">The sequence shown here is derived from an EMBL/GenBank/DDBJ whole genome shotgun (WGS) entry which is preliminary data.</text>
</comment>
<gene>
    <name evidence="2" type="ORF">LCGC14_1104940</name>
</gene>
<feature type="domain" description="Putative tail fiber protein gp53-like C-terminal" evidence="1">
    <location>
        <begin position="66"/>
        <end position="151"/>
    </location>
</feature>
<dbReference type="Gene3D" id="2.60.40.3940">
    <property type="match status" value="1"/>
</dbReference>
<sequence length="155" mass="16230">SNRKVRLEIMVTKVIGDWTEEMALKAVITNPTFIGEIGIGAVNVSETELGLLEGGLEGANKLQIGDVLIQWGTAGAGGGEVTVNFPTAYTSTPFVIAIPLQASTDATTALTASLYSVTTTTVIFQTRVTIEGTPTVVNDVNNAVNHWIAIGINNA</sequence>
<proteinExistence type="predicted"/>
<feature type="non-terminal residue" evidence="2">
    <location>
        <position position="1"/>
    </location>
</feature>
<evidence type="ECO:0000259" key="1">
    <source>
        <dbReference type="Pfam" id="PF21882"/>
    </source>
</evidence>
<organism evidence="2">
    <name type="scientific">marine sediment metagenome</name>
    <dbReference type="NCBI Taxonomy" id="412755"/>
    <lineage>
        <taxon>unclassified sequences</taxon>
        <taxon>metagenomes</taxon>
        <taxon>ecological metagenomes</taxon>
    </lineage>
</organism>
<name>A0A0F9PRH3_9ZZZZ</name>
<dbReference type="Pfam" id="PF21882">
    <property type="entry name" value="Gp53-like_C"/>
    <property type="match status" value="1"/>
</dbReference>
<dbReference type="InterPro" id="IPR054075">
    <property type="entry name" value="Gp53-like_C"/>
</dbReference>
<protein>
    <recommendedName>
        <fullName evidence="1">Putative tail fiber protein gp53-like C-terminal domain-containing protein</fullName>
    </recommendedName>
</protein>
<dbReference type="EMBL" id="LAZR01005005">
    <property type="protein sequence ID" value="KKN03701.1"/>
    <property type="molecule type" value="Genomic_DNA"/>
</dbReference>